<evidence type="ECO:0000256" key="11">
    <source>
        <dbReference type="ARBA" id="ARBA00023306"/>
    </source>
</evidence>
<keyword evidence="9" id="KW-0234">DNA repair</keyword>
<feature type="region of interest" description="Disordered" evidence="14">
    <location>
        <begin position="151"/>
        <end position="173"/>
    </location>
</feature>
<dbReference type="PANTHER" id="PTHR13763">
    <property type="entry name" value="BREAST CANCER TYPE 1 SUSCEPTIBILITY PROTEIN BRCA1"/>
    <property type="match status" value="1"/>
</dbReference>
<dbReference type="PROSITE" id="PS50172">
    <property type="entry name" value="BRCT"/>
    <property type="match status" value="2"/>
</dbReference>
<evidence type="ECO:0000313" key="17">
    <source>
        <dbReference type="EMBL" id="EFJ46032.1"/>
    </source>
</evidence>
<evidence type="ECO:0000256" key="4">
    <source>
        <dbReference type="ARBA" id="ARBA00022723"/>
    </source>
</evidence>
<evidence type="ECO:0000256" key="13">
    <source>
        <dbReference type="PROSITE-ProRule" id="PRU00175"/>
    </source>
</evidence>
<keyword evidence="10" id="KW-0539">Nucleus</keyword>
<comment type="subcellular location">
    <subcellularLocation>
        <location evidence="2">Chromosome</location>
    </subcellularLocation>
    <subcellularLocation>
        <location evidence="1">Nucleus</location>
    </subcellularLocation>
</comment>
<keyword evidence="18" id="KW-1185">Reference proteome</keyword>
<dbReference type="GeneID" id="9627588"/>
<feature type="region of interest" description="Disordered" evidence="14">
    <location>
        <begin position="908"/>
        <end position="995"/>
    </location>
</feature>
<dbReference type="InterPro" id="IPR013083">
    <property type="entry name" value="Znf_RING/FYVE/PHD"/>
</dbReference>
<dbReference type="KEGG" id="vcn:VOLCADRAFT_93508"/>
<dbReference type="InterPro" id="IPR001841">
    <property type="entry name" value="Znf_RING"/>
</dbReference>
<dbReference type="RefSeq" id="XP_002952782.1">
    <property type="nucleotide sequence ID" value="XM_002952736.1"/>
</dbReference>
<dbReference type="STRING" id="3068.D8U2B1"/>
<name>D8U2B1_VOLCA</name>
<feature type="region of interest" description="Disordered" evidence="14">
    <location>
        <begin position="203"/>
        <end position="224"/>
    </location>
</feature>
<dbReference type="PANTHER" id="PTHR13763:SF0">
    <property type="entry name" value="BREAST CANCER TYPE 1 SUSCEPTIBILITY PROTEIN"/>
    <property type="match status" value="1"/>
</dbReference>
<accession>D8U2B1</accession>
<dbReference type="SUPFAM" id="SSF52113">
    <property type="entry name" value="BRCT domain"/>
    <property type="match status" value="1"/>
</dbReference>
<evidence type="ECO:0000256" key="8">
    <source>
        <dbReference type="ARBA" id="ARBA00022833"/>
    </source>
</evidence>
<keyword evidence="7 13" id="KW-0863">Zinc-finger</keyword>
<dbReference type="GO" id="GO:0004842">
    <property type="term" value="F:ubiquitin-protein transferase activity"/>
    <property type="evidence" value="ECO:0007669"/>
    <property type="project" value="TreeGrafter"/>
</dbReference>
<evidence type="ECO:0000259" key="16">
    <source>
        <dbReference type="PROSITE" id="PS50172"/>
    </source>
</evidence>
<evidence type="ECO:0000256" key="2">
    <source>
        <dbReference type="ARBA" id="ARBA00004286"/>
    </source>
</evidence>
<dbReference type="GO" id="GO:0045944">
    <property type="term" value="P:positive regulation of transcription by RNA polymerase II"/>
    <property type="evidence" value="ECO:0007669"/>
    <property type="project" value="TreeGrafter"/>
</dbReference>
<reference evidence="17 18" key="1">
    <citation type="journal article" date="2010" name="Science">
        <title>Genomic analysis of organismal complexity in the multicellular green alga Volvox carteri.</title>
        <authorList>
            <person name="Prochnik S.E."/>
            <person name="Umen J."/>
            <person name="Nedelcu A.M."/>
            <person name="Hallmann A."/>
            <person name="Miller S.M."/>
            <person name="Nishii I."/>
            <person name="Ferris P."/>
            <person name="Kuo A."/>
            <person name="Mitros T."/>
            <person name="Fritz-Laylin L.K."/>
            <person name="Hellsten U."/>
            <person name="Chapman J."/>
            <person name="Simakov O."/>
            <person name="Rensing S.A."/>
            <person name="Terry A."/>
            <person name="Pangilinan J."/>
            <person name="Kapitonov V."/>
            <person name="Jurka J."/>
            <person name="Salamov A."/>
            <person name="Shapiro H."/>
            <person name="Schmutz J."/>
            <person name="Grimwood J."/>
            <person name="Lindquist E."/>
            <person name="Lucas S."/>
            <person name="Grigoriev I.V."/>
            <person name="Schmitt R."/>
            <person name="Kirk D."/>
            <person name="Rokhsar D.S."/>
        </authorList>
    </citation>
    <scope>NUCLEOTIDE SEQUENCE [LARGE SCALE GENOMIC DNA]</scope>
    <source>
        <strain evidence="18">f. Nagariensis / Eve</strain>
    </source>
</reference>
<dbReference type="InterPro" id="IPR018957">
    <property type="entry name" value="Znf_C3HC4_RING-type"/>
</dbReference>
<dbReference type="EMBL" id="GL378353">
    <property type="protein sequence ID" value="EFJ46032.1"/>
    <property type="molecule type" value="Genomic_DNA"/>
</dbReference>
<dbReference type="PROSITE" id="PS50089">
    <property type="entry name" value="ZF_RING_2"/>
    <property type="match status" value="1"/>
</dbReference>
<sequence>MFTLAPDIRALQAACSAFVDACKCPLCGLPWRKASTFPCGHTFCYECAIATLEGPGISQSECPKCKAKYWKRDLKPNPQMMAVVEHTQKILGIGALHAAAGAAGNRSSGAAPESDAGCESPFRGCNSAIGLSLLAQARACTNAAGSATDAVKTQDHGLEQGGAGATSPGLHSTQAAAADRHRAVALLPAMAGEAALQPLHAGSATKATPHPCNPVDQGSEGQSAGTVPMLQRADALPTCAEAAPPGPAPGSPWVDPGARPLAAQDASRYDRLGPAGPGHDLAYGEFVTPNTAEVHGATGGLPDTPPVLRPVSLATGHHVLPAAAMHELPHTSHGPLVGAGGGWWEWVPSRHSAEGALQVPPLLPSVVATTPLAHGEKQGPVGQECRPNRSLGVIASSVAVATPLEQLVPQPRSQAPAAWASTTLLNGGPTAVTASGTGTGGAPPLRSSVVSIRRGTPSVNNAYLGFHALLEHPLGWISRSQPAGQLLEVAHAGRARAGPRWGDDEIGEFDEAEWWLRRLGELAGPTDQEREALEFELSIVSTFLGELGEMMAKQLHPGCCGDVVAADGRSARATSGEVPRGDACLPSLSAGVGLPSEQGCEARHGTLPGADLCQGDATCPVQQVGDSGICPPRHTGDKAAENEAPAAFDGFKADRLAAPVARQHPPKPHRELPSQQRMDGDAGYPALTSGAIQTSCSRGVDKEDRAAAACKIPTSEGIAAATGPRGDGADERSFTHRGRNKSSVQKQVACDGGTGSGRTSCTNAIGCDGTGAAAACAGLVVLPAACETGPALRCAHGGMAPTCTNDADADDVEASRRGACCKRARTEAVSPRLAAPPTSTPPTPTRIPECGICPAGLASGHKHEGEAVVLYPGCGDGEVTERPDGSIARPGHSNGASAVQLQAPPAAVLLRPPSPTPCPHQLPECGVDGAAPVAGPSEPKIPQQPQPQPHVKNAPASQRLARRPKPRERGSAAAAMASPEPALMHELSAPGPSARRPKLLYVLPSGLGPEERAKVKELTRNVRGLELLSEVQPHLTHLVVQLNAERRAVGRTIKYLRAVIQGCWVVGMDWVCECLAAGRLLPEGPFEATGDATHAGTPTTTRLRLERGDPPLFSGLKFCVTFLKGSFDRGITKPELEALLLAAGGTLVRRPVHRGGGGGAAATAAATRVTAAAALFGAAAAADLYDAGPSTKQPFDGETDGGGGSTPPLPGFPQVLVLVTPQSSVDVSRVLREWGCAPIQTQWVYDCISHYKLLPLEGFTVGLPPHGSTTYVS</sequence>
<organism evidence="18">
    <name type="scientific">Volvox carteri f. nagariensis</name>
    <dbReference type="NCBI Taxonomy" id="3068"/>
    <lineage>
        <taxon>Eukaryota</taxon>
        <taxon>Viridiplantae</taxon>
        <taxon>Chlorophyta</taxon>
        <taxon>core chlorophytes</taxon>
        <taxon>Chlorophyceae</taxon>
        <taxon>CS clade</taxon>
        <taxon>Chlamydomonadales</taxon>
        <taxon>Volvocaceae</taxon>
        <taxon>Volvox</taxon>
    </lineage>
</organism>
<evidence type="ECO:0000256" key="5">
    <source>
        <dbReference type="ARBA" id="ARBA00022737"/>
    </source>
</evidence>
<feature type="region of interest" description="Disordered" evidence="14">
    <location>
        <begin position="718"/>
        <end position="743"/>
    </location>
</feature>
<gene>
    <name evidence="17" type="ORF">VOLCADRAFT_93508</name>
</gene>
<proteinExistence type="predicted"/>
<dbReference type="GO" id="GO:0005634">
    <property type="term" value="C:nucleus"/>
    <property type="evidence" value="ECO:0007669"/>
    <property type="project" value="UniProtKB-SubCell"/>
</dbReference>
<dbReference type="PROSITE" id="PS00518">
    <property type="entry name" value="ZF_RING_1"/>
    <property type="match status" value="1"/>
</dbReference>
<protein>
    <recommendedName>
        <fullName evidence="12">RING-type E3 ubiquitin transferase BRCA1</fullName>
    </recommendedName>
</protein>
<feature type="compositionally biased region" description="Low complexity" evidence="14">
    <location>
        <begin position="971"/>
        <end position="982"/>
    </location>
</feature>
<evidence type="ECO:0000256" key="9">
    <source>
        <dbReference type="ARBA" id="ARBA00023204"/>
    </source>
</evidence>
<keyword evidence="8" id="KW-0862">Zinc</keyword>
<dbReference type="AlphaFoldDB" id="D8U2B1"/>
<keyword evidence="5" id="KW-0677">Repeat</keyword>
<evidence type="ECO:0000313" key="18">
    <source>
        <dbReference type="Proteomes" id="UP000001058"/>
    </source>
</evidence>
<dbReference type="GO" id="GO:0005694">
    <property type="term" value="C:chromosome"/>
    <property type="evidence" value="ECO:0007669"/>
    <property type="project" value="UniProtKB-SubCell"/>
</dbReference>
<dbReference type="Proteomes" id="UP000001058">
    <property type="component" value="Unassembled WGS sequence"/>
</dbReference>
<evidence type="ECO:0000256" key="3">
    <source>
        <dbReference type="ARBA" id="ARBA00022454"/>
    </source>
</evidence>
<evidence type="ECO:0000256" key="10">
    <source>
        <dbReference type="ARBA" id="ARBA00023242"/>
    </source>
</evidence>
<dbReference type="Pfam" id="PF00097">
    <property type="entry name" value="zf-C3HC4"/>
    <property type="match status" value="1"/>
</dbReference>
<dbReference type="SMART" id="SM00184">
    <property type="entry name" value="RING"/>
    <property type="match status" value="1"/>
</dbReference>
<dbReference type="InParanoid" id="D8U2B1"/>
<keyword evidence="6" id="KW-0227">DNA damage</keyword>
<dbReference type="OrthoDB" id="549707at2759"/>
<dbReference type="eggNOG" id="KOG4362">
    <property type="taxonomic scope" value="Eukaryota"/>
</dbReference>
<evidence type="ECO:0000256" key="6">
    <source>
        <dbReference type="ARBA" id="ARBA00022763"/>
    </source>
</evidence>
<keyword evidence="4" id="KW-0479">Metal-binding</keyword>
<evidence type="ECO:0000256" key="1">
    <source>
        <dbReference type="ARBA" id="ARBA00004123"/>
    </source>
</evidence>
<dbReference type="GO" id="GO:0008270">
    <property type="term" value="F:zinc ion binding"/>
    <property type="evidence" value="ECO:0007669"/>
    <property type="project" value="UniProtKB-KW"/>
</dbReference>
<dbReference type="InterPro" id="IPR031099">
    <property type="entry name" value="BRCA1-associated"/>
</dbReference>
<feature type="domain" description="RING-type" evidence="15">
    <location>
        <begin position="24"/>
        <end position="66"/>
    </location>
</feature>
<dbReference type="InterPro" id="IPR017907">
    <property type="entry name" value="Znf_RING_CS"/>
</dbReference>
<evidence type="ECO:0000259" key="15">
    <source>
        <dbReference type="PROSITE" id="PS50089"/>
    </source>
</evidence>
<keyword evidence="11" id="KW-0131">Cell cycle</keyword>
<evidence type="ECO:0000256" key="14">
    <source>
        <dbReference type="SAM" id="MobiDB-lite"/>
    </source>
</evidence>
<feature type="domain" description="BRCT" evidence="16">
    <location>
        <begin position="1024"/>
        <end position="1088"/>
    </location>
</feature>
<dbReference type="Gene3D" id="3.40.50.10190">
    <property type="entry name" value="BRCT domain"/>
    <property type="match status" value="1"/>
</dbReference>
<dbReference type="SMART" id="SM00292">
    <property type="entry name" value="BRCT"/>
    <property type="match status" value="2"/>
</dbReference>
<evidence type="ECO:0000256" key="7">
    <source>
        <dbReference type="ARBA" id="ARBA00022771"/>
    </source>
</evidence>
<dbReference type="InterPro" id="IPR001357">
    <property type="entry name" value="BRCT_dom"/>
</dbReference>
<keyword evidence="3" id="KW-0158">Chromosome</keyword>
<feature type="domain" description="BRCT" evidence="16">
    <location>
        <begin position="1202"/>
        <end position="1261"/>
    </location>
</feature>
<dbReference type="SUPFAM" id="SSF57850">
    <property type="entry name" value="RING/U-box"/>
    <property type="match status" value="1"/>
</dbReference>
<dbReference type="InterPro" id="IPR036420">
    <property type="entry name" value="BRCT_dom_sf"/>
</dbReference>
<dbReference type="Gene3D" id="3.30.40.10">
    <property type="entry name" value="Zinc/RING finger domain, C3HC4 (zinc finger)"/>
    <property type="match status" value="1"/>
</dbReference>
<dbReference type="GO" id="GO:0000724">
    <property type="term" value="P:double-strand break repair via homologous recombination"/>
    <property type="evidence" value="ECO:0007669"/>
    <property type="project" value="TreeGrafter"/>
</dbReference>
<evidence type="ECO:0000256" key="12">
    <source>
        <dbReference type="ARBA" id="ARBA00031556"/>
    </source>
</evidence>